<sequence>MNSAEIPEDTQPVLLKLVMIGWQGVGKSSFISRFHYKEFPHPYSTISVEFVKHKVIKEGRECKYQIWDPAGAERFRVITQSFYRHAHGLFIFVDLSITVPIEEQIDHWMKESEKYSSDNVCRILIGSKCDLPQIISDEACEKYAQQYKMAYFKTSAKEGINVTEAVESLMESVFQQIKDQNFQNIQLQIRYRPQIQQGGNCC</sequence>
<dbReference type="Proteomes" id="UP000785679">
    <property type="component" value="Unassembled WGS sequence"/>
</dbReference>
<comment type="caution">
    <text evidence="3">The sequence shown here is derived from an EMBL/GenBank/DDBJ whole genome shotgun (WGS) entry which is preliminary data.</text>
</comment>
<dbReference type="SUPFAM" id="SSF52540">
    <property type="entry name" value="P-loop containing nucleoside triphosphate hydrolases"/>
    <property type="match status" value="1"/>
</dbReference>
<accession>A0A8J8NJL6</accession>
<dbReference type="AlphaFoldDB" id="A0A8J8NJL6"/>
<dbReference type="InterPro" id="IPR001806">
    <property type="entry name" value="Small_GTPase"/>
</dbReference>
<dbReference type="GO" id="GO:0003924">
    <property type="term" value="F:GTPase activity"/>
    <property type="evidence" value="ECO:0007669"/>
    <property type="project" value="InterPro"/>
</dbReference>
<dbReference type="NCBIfam" id="TIGR00231">
    <property type="entry name" value="small_GTP"/>
    <property type="match status" value="1"/>
</dbReference>
<dbReference type="PRINTS" id="PR00449">
    <property type="entry name" value="RASTRNSFRMNG"/>
</dbReference>
<dbReference type="SMART" id="SM00174">
    <property type="entry name" value="RHO"/>
    <property type="match status" value="1"/>
</dbReference>
<dbReference type="PROSITE" id="PS51421">
    <property type="entry name" value="RAS"/>
    <property type="match status" value="1"/>
</dbReference>
<gene>
    <name evidence="3" type="ORF">FGO68_gene3340</name>
</gene>
<dbReference type="InterPro" id="IPR005225">
    <property type="entry name" value="Small_GTP-bd"/>
</dbReference>
<keyword evidence="1" id="KW-0547">Nucleotide-binding</keyword>
<evidence type="ECO:0000313" key="4">
    <source>
        <dbReference type="Proteomes" id="UP000785679"/>
    </source>
</evidence>
<dbReference type="Pfam" id="PF00071">
    <property type="entry name" value="Ras"/>
    <property type="match status" value="1"/>
</dbReference>
<dbReference type="PROSITE" id="PS51419">
    <property type="entry name" value="RAB"/>
    <property type="match status" value="1"/>
</dbReference>
<keyword evidence="2" id="KW-0342">GTP-binding</keyword>
<evidence type="ECO:0000313" key="3">
    <source>
        <dbReference type="EMBL" id="TNV75675.1"/>
    </source>
</evidence>
<dbReference type="GO" id="GO:0005525">
    <property type="term" value="F:GTP binding"/>
    <property type="evidence" value="ECO:0007669"/>
    <property type="project" value="UniProtKB-KW"/>
</dbReference>
<dbReference type="CDD" id="cd00154">
    <property type="entry name" value="Rab"/>
    <property type="match status" value="1"/>
</dbReference>
<evidence type="ECO:0000256" key="2">
    <source>
        <dbReference type="ARBA" id="ARBA00023134"/>
    </source>
</evidence>
<evidence type="ECO:0000256" key="1">
    <source>
        <dbReference type="ARBA" id="ARBA00022741"/>
    </source>
</evidence>
<protein>
    <submittedName>
        <fullName evidence="3">Uncharacterized protein</fullName>
    </submittedName>
</protein>
<dbReference type="EMBL" id="RRYP01015076">
    <property type="protein sequence ID" value="TNV75675.1"/>
    <property type="molecule type" value="Genomic_DNA"/>
</dbReference>
<proteinExistence type="predicted"/>
<dbReference type="InterPro" id="IPR027417">
    <property type="entry name" value="P-loop_NTPase"/>
</dbReference>
<dbReference type="FunFam" id="3.40.50.300:FF:001447">
    <property type="entry name" value="Ras-related protein Rab-1B"/>
    <property type="match status" value="1"/>
</dbReference>
<organism evidence="3 4">
    <name type="scientific">Halteria grandinella</name>
    <dbReference type="NCBI Taxonomy" id="5974"/>
    <lineage>
        <taxon>Eukaryota</taxon>
        <taxon>Sar</taxon>
        <taxon>Alveolata</taxon>
        <taxon>Ciliophora</taxon>
        <taxon>Intramacronucleata</taxon>
        <taxon>Spirotrichea</taxon>
        <taxon>Stichotrichia</taxon>
        <taxon>Sporadotrichida</taxon>
        <taxon>Halteriidae</taxon>
        <taxon>Halteria</taxon>
    </lineage>
</organism>
<name>A0A8J8NJL6_HALGN</name>
<reference evidence="3" key="1">
    <citation type="submission" date="2019-06" db="EMBL/GenBank/DDBJ databases">
        <authorList>
            <person name="Zheng W."/>
        </authorList>
    </citation>
    <scope>NUCLEOTIDE SEQUENCE</scope>
    <source>
        <strain evidence="3">QDHG01</strain>
    </source>
</reference>
<dbReference type="OrthoDB" id="5976022at2759"/>
<dbReference type="PANTHER" id="PTHR47977">
    <property type="entry name" value="RAS-RELATED PROTEIN RAB"/>
    <property type="match status" value="1"/>
</dbReference>
<dbReference type="InterPro" id="IPR050227">
    <property type="entry name" value="Rab"/>
</dbReference>
<dbReference type="SMART" id="SM00175">
    <property type="entry name" value="RAB"/>
    <property type="match status" value="1"/>
</dbReference>
<keyword evidence="4" id="KW-1185">Reference proteome</keyword>
<dbReference type="SMART" id="SM00173">
    <property type="entry name" value="RAS"/>
    <property type="match status" value="1"/>
</dbReference>
<dbReference type="Gene3D" id="3.40.50.300">
    <property type="entry name" value="P-loop containing nucleotide triphosphate hydrolases"/>
    <property type="match status" value="1"/>
</dbReference>